<dbReference type="Pfam" id="PF03103">
    <property type="entry name" value="DUF243"/>
    <property type="match status" value="1"/>
</dbReference>
<dbReference type="GO" id="GO:0040003">
    <property type="term" value="P:chitin-based cuticle development"/>
    <property type="evidence" value="ECO:0007669"/>
    <property type="project" value="TreeGrafter"/>
</dbReference>
<organism evidence="3 4">
    <name type="scientific">Anopheles culicifacies</name>
    <dbReference type="NCBI Taxonomy" id="139723"/>
    <lineage>
        <taxon>Eukaryota</taxon>
        <taxon>Metazoa</taxon>
        <taxon>Ecdysozoa</taxon>
        <taxon>Arthropoda</taxon>
        <taxon>Hexapoda</taxon>
        <taxon>Insecta</taxon>
        <taxon>Pterygota</taxon>
        <taxon>Neoptera</taxon>
        <taxon>Endopterygota</taxon>
        <taxon>Diptera</taxon>
        <taxon>Nematocera</taxon>
        <taxon>Culicoidea</taxon>
        <taxon>Culicidae</taxon>
        <taxon>Anophelinae</taxon>
        <taxon>Anopheles</taxon>
        <taxon>culicifacies species complex</taxon>
    </lineage>
</organism>
<reference evidence="4" key="1">
    <citation type="submission" date="2013-09" db="EMBL/GenBank/DDBJ databases">
        <title>The Genome Sequence of Anopheles culicifacies species A.</title>
        <authorList>
            <consortium name="The Broad Institute Genomics Platform"/>
            <person name="Neafsey D.E."/>
            <person name="Besansky N."/>
            <person name="Howell P."/>
            <person name="Walton C."/>
            <person name="Young S.K."/>
            <person name="Zeng Q."/>
            <person name="Gargeya S."/>
            <person name="Fitzgerald M."/>
            <person name="Haas B."/>
            <person name="Abouelleil A."/>
            <person name="Allen A.W."/>
            <person name="Alvarado L."/>
            <person name="Arachchi H.M."/>
            <person name="Berlin A.M."/>
            <person name="Chapman S.B."/>
            <person name="Gainer-Dewar J."/>
            <person name="Goldberg J."/>
            <person name="Griggs A."/>
            <person name="Gujja S."/>
            <person name="Hansen M."/>
            <person name="Howarth C."/>
            <person name="Imamovic A."/>
            <person name="Ireland A."/>
            <person name="Larimer J."/>
            <person name="McCowan C."/>
            <person name="Murphy C."/>
            <person name="Pearson M."/>
            <person name="Poon T.W."/>
            <person name="Priest M."/>
            <person name="Roberts A."/>
            <person name="Saif S."/>
            <person name="Shea T."/>
            <person name="Sisk P."/>
            <person name="Sykes S."/>
            <person name="Wortman J."/>
            <person name="Nusbaum C."/>
            <person name="Birren B."/>
        </authorList>
    </citation>
    <scope>NUCLEOTIDE SEQUENCE [LARGE SCALE GENOMIC DNA]</scope>
    <source>
        <strain evidence="4">A-37</strain>
    </source>
</reference>
<dbReference type="GO" id="GO:0062129">
    <property type="term" value="C:chitin-based extracellular matrix"/>
    <property type="evidence" value="ECO:0007669"/>
    <property type="project" value="TreeGrafter"/>
</dbReference>
<dbReference type="EnsemblMetazoa" id="ACUA001007-RA">
    <property type="protein sequence ID" value="ACUA001007-PA"/>
    <property type="gene ID" value="ACUA001007"/>
</dbReference>
<dbReference type="GO" id="GO:0008010">
    <property type="term" value="F:structural constituent of chitin-based larval cuticle"/>
    <property type="evidence" value="ECO:0007669"/>
    <property type="project" value="TreeGrafter"/>
</dbReference>
<evidence type="ECO:0000313" key="4">
    <source>
        <dbReference type="Proteomes" id="UP000075883"/>
    </source>
</evidence>
<feature type="compositionally biased region" description="Pro residues" evidence="1">
    <location>
        <begin position="210"/>
        <end position="220"/>
    </location>
</feature>
<sequence length="234" mass="25943">MYDAGFESVGTVYYIFILPRPLLIAPGNFVQILFACIVCTLARPEPEPPRARIVVPAKQQQLPQYEYGAPKPEYGPPAEEYGPPPPAVYGPPAREYGPPPKLITKNVYVHVPPEEPTEIIKSPVLEAPIPKKHYKIIFIKAPAPPAPIKQVIPPQPQDEHKTLVYVLVKKPEEPVPVEIPVPETTEPNKPEVYFIKYKEGEKEPHKQYGPPAPAYGPPSGPARSYYSGSTGGEW</sequence>
<evidence type="ECO:0000313" key="3">
    <source>
        <dbReference type="EnsemblMetazoa" id="ACUA001007-PA"/>
    </source>
</evidence>
<evidence type="ECO:0000259" key="2">
    <source>
        <dbReference type="SMART" id="SM00690"/>
    </source>
</evidence>
<dbReference type="Proteomes" id="UP000075883">
    <property type="component" value="Unassembled WGS sequence"/>
</dbReference>
<name>A0A182LSR0_9DIPT</name>
<dbReference type="EMBL" id="AXCM01000156">
    <property type="status" value="NOT_ANNOTATED_CDS"/>
    <property type="molecule type" value="Genomic_DNA"/>
</dbReference>
<proteinExistence type="predicted"/>
<accession>A0A182LSR0</accession>
<dbReference type="STRING" id="139723.A0A182LSR0"/>
<dbReference type="PANTHER" id="PTHR31927:SF13">
    <property type="entry name" value="TWEEDLEBETA"/>
    <property type="match status" value="1"/>
</dbReference>
<reference evidence="3" key="2">
    <citation type="submission" date="2020-05" db="UniProtKB">
        <authorList>
            <consortium name="EnsemblMetazoa"/>
        </authorList>
    </citation>
    <scope>IDENTIFICATION</scope>
    <source>
        <strain evidence="3">A-37</strain>
    </source>
</reference>
<feature type="domain" description="DUF243" evidence="2">
    <location>
        <begin position="101"/>
        <end position="200"/>
    </location>
</feature>
<dbReference type="PANTHER" id="PTHR31927">
    <property type="entry name" value="FI07246P-RELATED-RELATED"/>
    <property type="match status" value="1"/>
</dbReference>
<dbReference type="AlphaFoldDB" id="A0A182LSR0"/>
<keyword evidence="4" id="KW-1185">Reference proteome</keyword>
<dbReference type="InterPro" id="IPR004145">
    <property type="entry name" value="DUF243"/>
</dbReference>
<dbReference type="VEuPathDB" id="VectorBase:ACUA001007"/>
<evidence type="ECO:0000256" key="1">
    <source>
        <dbReference type="SAM" id="MobiDB-lite"/>
    </source>
</evidence>
<feature type="region of interest" description="Disordered" evidence="1">
    <location>
        <begin position="201"/>
        <end position="234"/>
    </location>
</feature>
<dbReference type="SMART" id="SM00690">
    <property type="entry name" value="DM5"/>
    <property type="match status" value="1"/>
</dbReference>
<protein>
    <recommendedName>
        <fullName evidence="2">DUF243 domain-containing protein</fullName>
    </recommendedName>
</protein>